<reference evidence="2 3" key="1">
    <citation type="submission" date="2018-04" db="EMBL/GenBank/DDBJ databases">
        <title>Genome sequencing of Flavobacterium sp. HYN0048.</title>
        <authorList>
            <person name="Yi H."/>
            <person name="Baek C."/>
        </authorList>
    </citation>
    <scope>NUCLEOTIDE SEQUENCE [LARGE SCALE GENOMIC DNA]</scope>
    <source>
        <strain evidence="2 3">HYN0048</strain>
    </source>
</reference>
<proteinExistence type="predicted"/>
<evidence type="ECO:0000313" key="2">
    <source>
        <dbReference type="EMBL" id="AWA29042.1"/>
    </source>
</evidence>
<sequence length="141" mass="15360">MKKQIMLLGAATLLLASCSGDDDNGSSSIDQSLLQRKWYYVSYEVAGQTFPYDDHETCGKDYIELKTGGVVRDVDVVDCEEVVDQYTYTVSGNVITLTAAGVSRTGKVLSLNAQTMQVEASYDFDGDGDNEVVKETFTSTP</sequence>
<evidence type="ECO:0000313" key="3">
    <source>
        <dbReference type="Proteomes" id="UP000244193"/>
    </source>
</evidence>
<feature type="domain" description="Lipocalin-like" evidence="1">
    <location>
        <begin position="37"/>
        <end position="117"/>
    </location>
</feature>
<dbReference type="RefSeq" id="WP_108369628.1">
    <property type="nucleotide sequence ID" value="NZ_CP028811.1"/>
</dbReference>
<gene>
    <name evidence="2" type="ORF">HYN48_02480</name>
</gene>
<accession>A0A2S0REA2</accession>
<dbReference type="OrthoDB" id="1369845at2"/>
<protein>
    <recommendedName>
        <fullName evidence="1">Lipocalin-like domain-containing protein</fullName>
    </recommendedName>
</protein>
<dbReference type="InterPro" id="IPR024311">
    <property type="entry name" value="Lipocalin-like"/>
</dbReference>
<dbReference type="AlphaFoldDB" id="A0A2S0REA2"/>
<dbReference type="KEGG" id="fmg:HYN48_02480"/>
<name>A0A2S0REA2_9FLAO</name>
<dbReference type="PROSITE" id="PS51257">
    <property type="entry name" value="PROKAR_LIPOPROTEIN"/>
    <property type="match status" value="1"/>
</dbReference>
<evidence type="ECO:0000259" key="1">
    <source>
        <dbReference type="Pfam" id="PF13648"/>
    </source>
</evidence>
<keyword evidence="3" id="KW-1185">Reference proteome</keyword>
<dbReference type="Pfam" id="PF13648">
    <property type="entry name" value="Lipocalin_4"/>
    <property type="match status" value="1"/>
</dbReference>
<dbReference type="EMBL" id="CP028811">
    <property type="protein sequence ID" value="AWA29042.1"/>
    <property type="molecule type" value="Genomic_DNA"/>
</dbReference>
<organism evidence="2 3">
    <name type="scientific">Flavobacterium magnum</name>
    <dbReference type="NCBI Taxonomy" id="2162713"/>
    <lineage>
        <taxon>Bacteria</taxon>
        <taxon>Pseudomonadati</taxon>
        <taxon>Bacteroidota</taxon>
        <taxon>Flavobacteriia</taxon>
        <taxon>Flavobacteriales</taxon>
        <taxon>Flavobacteriaceae</taxon>
        <taxon>Flavobacterium</taxon>
    </lineage>
</organism>
<dbReference type="Proteomes" id="UP000244193">
    <property type="component" value="Chromosome"/>
</dbReference>